<protein>
    <submittedName>
        <fullName evidence="1">Uncharacterized protein</fullName>
    </submittedName>
</protein>
<keyword evidence="2" id="KW-1185">Reference proteome</keyword>
<organism evidence="1 2">
    <name type="scientific">Mycena metata</name>
    <dbReference type="NCBI Taxonomy" id="1033252"/>
    <lineage>
        <taxon>Eukaryota</taxon>
        <taxon>Fungi</taxon>
        <taxon>Dikarya</taxon>
        <taxon>Basidiomycota</taxon>
        <taxon>Agaricomycotina</taxon>
        <taxon>Agaricomycetes</taxon>
        <taxon>Agaricomycetidae</taxon>
        <taxon>Agaricales</taxon>
        <taxon>Marasmiineae</taxon>
        <taxon>Mycenaceae</taxon>
        <taxon>Mycena</taxon>
    </lineage>
</organism>
<dbReference type="EMBL" id="JARKIB010000109">
    <property type="protein sequence ID" value="KAJ7738925.1"/>
    <property type="molecule type" value="Genomic_DNA"/>
</dbReference>
<proteinExistence type="predicted"/>
<evidence type="ECO:0000313" key="2">
    <source>
        <dbReference type="Proteomes" id="UP001215598"/>
    </source>
</evidence>
<gene>
    <name evidence="1" type="ORF">B0H16DRAFT_1465482</name>
</gene>
<comment type="caution">
    <text evidence="1">The sequence shown here is derived from an EMBL/GenBank/DDBJ whole genome shotgun (WGS) entry which is preliminary data.</text>
</comment>
<accession>A0AAD7IAR7</accession>
<dbReference type="AlphaFoldDB" id="A0AAD7IAR7"/>
<evidence type="ECO:0000313" key="1">
    <source>
        <dbReference type="EMBL" id="KAJ7738925.1"/>
    </source>
</evidence>
<reference evidence="1" key="1">
    <citation type="submission" date="2023-03" db="EMBL/GenBank/DDBJ databases">
        <title>Massive genome expansion in bonnet fungi (Mycena s.s.) driven by repeated elements and novel gene families across ecological guilds.</title>
        <authorList>
            <consortium name="Lawrence Berkeley National Laboratory"/>
            <person name="Harder C.B."/>
            <person name="Miyauchi S."/>
            <person name="Viragh M."/>
            <person name="Kuo A."/>
            <person name="Thoen E."/>
            <person name="Andreopoulos B."/>
            <person name="Lu D."/>
            <person name="Skrede I."/>
            <person name="Drula E."/>
            <person name="Henrissat B."/>
            <person name="Morin E."/>
            <person name="Kohler A."/>
            <person name="Barry K."/>
            <person name="LaButti K."/>
            <person name="Morin E."/>
            <person name="Salamov A."/>
            <person name="Lipzen A."/>
            <person name="Mereny Z."/>
            <person name="Hegedus B."/>
            <person name="Baldrian P."/>
            <person name="Stursova M."/>
            <person name="Weitz H."/>
            <person name="Taylor A."/>
            <person name="Grigoriev I.V."/>
            <person name="Nagy L.G."/>
            <person name="Martin F."/>
            <person name="Kauserud H."/>
        </authorList>
    </citation>
    <scope>NUCLEOTIDE SEQUENCE</scope>
    <source>
        <strain evidence="1">CBHHK182m</strain>
    </source>
</reference>
<dbReference type="Proteomes" id="UP001215598">
    <property type="component" value="Unassembled WGS sequence"/>
</dbReference>
<name>A0AAD7IAR7_9AGAR</name>
<sequence length="240" mass="26654">MVPFFLDADSDSDLDPDTTPPMFKSNFVKSWVGVGSLRCGLPSIQYLSVRSKRYRPRSKPGGTPLSSTFDVSPKLTGFKGIQIQYAGIPHLPEPLYLIQAHVDPPFLSHWIIADHGRVFVNLTVHKFQVGDFSGVVRRTSSCPLQTAWIFWTSDQAWLIPQFRDSESQNVLIFAGSQRWMGAGPSADDRRTKFGVNGNKPSGFHRAVESNPQGILSGSIGDPILDSRLVEETLIRQITLL</sequence>